<reference evidence="9 10" key="1">
    <citation type="submission" date="2016-10" db="EMBL/GenBank/DDBJ databases">
        <authorList>
            <person name="de Groot N.N."/>
        </authorList>
    </citation>
    <scope>NUCLEOTIDE SEQUENCE [LARGE SCALE GENOMIC DNA]</scope>
    <source>
        <strain evidence="9 10">743A</strain>
    </source>
</reference>
<keyword evidence="6" id="KW-0326">Glycosidase</keyword>
<sequence length="488" mass="57477">MKEYLKKIDDVIAQGYYKDTWESLSQKQVPVWFRKAKLGIFIHWGPYCVPAKTNEWYSRNMYIKGMPAYEYHVETYGEQKNFGYQDFIPMFTAEHFNPNEWAELIKESGANYVFPVAEHHDGFQMYKSRFSKWNAVEMGPKRDILGELKEACCEKGIVFCTSSHRAEHWFFMGHGKEFDSDIKEPMKRGDFYWPAMPEPDNSDLFSEPYPNEEFLQDWLVRTCEIIDEYQPRALYFDWWIQHVAFKPYLKKLVAYYYNRGIQWDEEVIVCYKYDAMMFGSGVVEVERGHFSDMKPFYWQTDTSTAYNSWCYTVDNEYKKPMDVIYEFIDVVSKNGNLLLNIGPKSDGTFPEQDKEILKELGTFLRQTGEAYFGAGIWKKYGEGPHKTVEGHFSENNAQEYSSEDIRFTVKENHLYATVMVFPENKIVNIRSLNRAKDMNQSTFHGIIETVEALGFEEELNWEQNENGLLIKSQTISSNYPVVFKITVN</sequence>
<evidence type="ECO:0000313" key="10">
    <source>
        <dbReference type="Proteomes" id="UP000199659"/>
    </source>
</evidence>
<gene>
    <name evidence="9" type="ORF">SAMN05661086_01478</name>
</gene>
<dbReference type="GO" id="GO:0006004">
    <property type="term" value="P:fucose metabolic process"/>
    <property type="evidence" value="ECO:0007669"/>
    <property type="project" value="InterPro"/>
</dbReference>
<feature type="domain" description="Alpha-L-fucosidase C-terminal" evidence="8">
    <location>
        <begin position="401"/>
        <end position="475"/>
    </location>
</feature>
<evidence type="ECO:0000256" key="4">
    <source>
        <dbReference type="ARBA" id="ARBA00022729"/>
    </source>
</evidence>
<dbReference type="PANTHER" id="PTHR10030:SF37">
    <property type="entry name" value="ALPHA-L-FUCOSIDASE-RELATED"/>
    <property type="match status" value="1"/>
</dbReference>
<keyword evidence="4" id="KW-0732">Signal</keyword>
<evidence type="ECO:0000256" key="5">
    <source>
        <dbReference type="ARBA" id="ARBA00022801"/>
    </source>
</evidence>
<organism evidence="9 10">
    <name type="scientific">Anaeromicropila populeti</name>
    <dbReference type="NCBI Taxonomy" id="37658"/>
    <lineage>
        <taxon>Bacteria</taxon>
        <taxon>Bacillati</taxon>
        <taxon>Bacillota</taxon>
        <taxon>Clostridia</taxon>
        <taxon>Lachnospirales</taxon>
        <taxon>Lachnospiraceae</taxon>
        <taxon>Anaeromicropila</taxon>
    </lineage>
</organism>
<evidence type="ECO:0000256" key="2">
    <source>
        <dbReference type="ARBA" id="ARBA00007951"/>
    </source>
</evidence>
<comment type="similarity">
    <text evidence="2">Belongs to the glycosyl hydrolase 29 family.</text>
</comment>
<evidence type="ECO:0000256" key="1">
    <source>
        <dbReference type="ARBA" id="ARBA00004071"/>
    </source>
</evidence>
<dbReference type="InterPro" id="IPR016286">
    <property type="entry name" value="FUC_metazoa-typ"/>
</dbReference>
<dbReference type="Gene3D" id="3.20.20.80">
    <property type="entry name" value="Glycosidases"/>
    <property type="match status" value="1"/>
</dbReference>
<accession>A0A1I6J999</accession>
<dbReference type="SMART" id="SM00812">
    <property type="entry name" value="Alpha_L_fucos"/>
    <property type="match status" value="1"/>
</dbReference>
<evidence type="ECO:0000259" key="8">
    <source>
        <dbReference type="Pfam" id="PF16757"/>
    </source>
</evidence>
<dbReference type="Pfam" id="PF01120">
    <property type="entry name" value="Alpha_L_fucos"/>
    <property type="match status" value="1"/>
</dbReference>
<feature type="domain" description="Glycoside hydrolase family 29 N-terminal" evidence="7">
    <location>
        <begin position="11"/>
        <end position="369"/>
    </location>
</feature>
<name>A0A1I6J999_9FIRM</name>
<dbReference type="GO" id="GO:0016139">
    <property type="term" value="P:glycoside catabolic process"/>
    <property type="evidence" value="ECO:0007669"/>
    <property type="project" value="TreeGrafter"/>
</dbReference>
<protein>
    <recommendedName>
        <fullName evidence="3">alpha-L-fucosidase</fullName>
        <ecNumber evidence="3">3.2.1.51</ecNumber>
    </recommendedName>
</protein>
<dbReference type="Proteomes" id="UP000199659">
    <property type="component" value="Unassembled WGS sequence"/>
</dbReference>
<dbReference type="RefSeq" id="WP_092560050.1">
    <property type="nucleotide sequence ID" value="NZ_FOYZ01000005.1"/>
</dbReference>
<dbReference type="EC" id="3.2.1.51" evidence="3"/>
<evidence type="ECO:0000256" key="3">
    <source>
        <dbReference type="ARBA" id="ARBA00012662"/>
    </source>
</evidence>
<dbReference type="SUPFAM" id="SSF51445">
    <property type="entry name" value="(Trans)glycosidases"/>
    <property type="match status" value="1"/>
</dbReference>
<dbReference type="GO" id="GO:0004560">
    <property type="term" value="F:alpha-L-fucosidase activity"/>
    <property type="evidence" value="ECO:0007669"/>
    <property type="project" value="InterPro"/>
</dbReference>
<dbReference type="InterPro" id="IPR057739">
    <property type="entry name" value="Glyco_hydro_29_N"/>
</dbReference>
<dbReference type="InterPro" id="IPR013780">
    <property type="entry name" value="Glyco_hydro_b"/>
</dbReference>
<keyword evidence="5" id="KW-0378">Hydrolase</keyword>
<evidence type="ECO:0000313" key="9">
    <source>
        <dbReference type="EMBL" id="SFR75566.1"/>
    </source>
</evidence>
<evidence type="ECO:0000256" key="6">
    <source>
        <dbReference type="ARBA" id="ARBA00023295"/>
    </source>
</evidence>
<dbReference type="Gene3D" id="2.60.40.1180">
    <property type="entry name" value="Golgi alpha-mannosidase II"/>
    <property type="match status" value="1"/>
</dbReference>
<evidence type="ECO:0000259" key="7">
    <source>
        <dbReference type="Pfam" id="PF01120"/>
    </source>
</evidence>
<dbReference type="InterPro" id="IPR031919">
    <property type="entry name" value="Fucosidase_C"/>
</dbReference>
<dbReference type="GO" id="GO:0005764">
    <property type="term" value="C:lysosome"/>
    <property type="evidence" value="ECO:0007669"/>
    <property type="project" value="TreeGrafter"/>
</dbReference>
<keyword evidence="10" id="KW-1185">Reference proteome</keyword>
<dbReference type="InterPro" id="IPR000933">
    <property type="entry name" value="Glyco_hydro_29"/>
</dbReference>
<dbReference type="STRING" id="37658.SAMN05661086_01478"/>
<comment type="function">
    <text evidence="1">Alpha-L-fucosidase is responsible for hydrolyzing the alpha-1,6-linked fucose joined to the reducing-end N-acetylglucosamine of the carbohydrate moieties of glycoproteins.</text>
</comment>
<dbReference type="AlphaFoldDB" id="A0A1I6J999"/>
<dbReference type="PANTHER" id="PTHR10030">
    <property type="entry name" value="ALPHA-L-FUCOSIDASE"/>
    <property type="match status" value="1"/>
</dbReference>
<dbReference type="EMBL" id="FOYZ01000005">
    <property type="protein sequence ID" value="SFR75566.1"/>
    <property type="molecule type" value="Genomic_DNA"/>
</dbReference>
<dbReference type="PIRSF" id="PIRSF001092">
    <property type="entry name" value="Alpha-L-fucosidase"/>
    <property type="match status" value="1"/>
</dbReference>
<dbReference type="InterPro" id="IPR017853">
    <property type="entry name" value="GH"/>
</dbReference>
<proteinExistence type="inferred from homology"/>
<dbReference type="Pfam" id="PF16757">
    <property type="entry name" value="Fucosidase_C"/>
    <property type="match status" value="1"/>
</dbReference>
<dbReference type="OrthoDB" id="107551at2"/>